<dbReference type="Gene3D" id="3.50.50.60">
    <property type="entry name" value="FAD/NAD(P)-binding domain"/>
    <property type="match status" value="1"/>
</dbReference>
<dbReference type="Gene3D" id="3.30.9.10">
    <property type="entry name" value="D-Amino Acid Oxidase, subunit A, domain 2"/>
    <property type="match status" value="1"/>
</dbReference>
<evidence type="ECO:0000259" key="1">
    <source>
        <dbReference type="Pfam" id="PF01266"/>
    </source>
</evidence>
<dbReference type="AlphaFoldDB" id="A0A839PV92"/>
<evidence type="ECO:0000313" key="3">
    <source>
        <dbReference type="Proteomes" id="UP000590811"/>
    </source>
</evidence>
<protein>
    <submittedName>
        <fullName evidence="2">Glycine/D-amino acid oxidase-like deaminating enzyme</fullName>
    </submittedName>
</protein>
<gene>
    <name evidence="2" type="ORF">FHW14_003229</name>
</gene>
<dbReference type="GO" id="GO:0005737">
    <property type="term" value="C:cytoplasm"/>
    <property type="evidence" value="ECO:0007669"/>
    <property type="project" value="TreeGrafter"/>
</dbReference>
<name>A0A839PV92_9MICO</name>
<dbReference type="Proteomes" id="UP000590811">
    <property type="component" value="Unassembled WGS sequence"/>
</dbReference>
<dbReference type="InterPro" id="IPR006076">
    <property type="entry name" value="FAD-dep_OxRdtase"/>
</dbReference>
<sequence>MATFDPRSLSLWHDSLDETVVPRRALPGDVEADVAVVGAGYTGLWTALHLARTDPSLRVVVLEKEFAGFGASGRNGGWCSALFPTSLHRLAREGGREGAVRLQRVLHRTVPDVGRIAAEEGIDCHFDQGGYLSVARNAAQLQREHADVEEYRSWGFGEADHRLLDPGEVTETTGIAGALGGVYTPHCAAIHPARLVRGLARAVERRGVVVHEGTRATQVASGRVVTPHGTVRAEHVVLATEGYTPTVPGRRRAVAPVYSLMVATEPLADDVLEQVGLRDRTTFSDKRHLTIYGQRTRDGRLAFGGRGAPYHFGSRVQPAFDCDDRVHEHLRGILRELFPVLRDTRFTHAWGGNLGVPRDWFPSVRHDRRTGLGFAGGYVGDGVATAALAGRTLAAMITGEDPDDLASLPWANRSSRSWEPEPLRWLGVNAVTALMTAADRQEQRTGRPSRLASTFWSAVGQ</sequence>
<dbReference type="PANTHER" id="PTHR13847:SF285">
    <property type="entry name" value="FAD DEPENDENT OXIDOREDUCTASE DOMAIN-CONTAINING PROTEIN"/>
    <property type="match status" value="1"/>
</dbReference>
<dbReference type="InterPro" id="IPR036188">
    <property type="entry name" value="FAD/NAD-bd_sf"/>
</dbReference>
<dbReference type="SUPFAM" id="SSF51905">
    <property type="entry name" value="FAD/NAD(P)-binding domain"/>
    <property type="match status" value="1"/>
</dbReference>
<reference evidence="2 3" key="1">
    <citation type="submission" date="2020-08" db="EMBL/GenBank/DDBJ databases">
        <title>Genomic Encyclopedia of Type Strains, Phase IV (KMG-V): Genome sequencing to study the core and pangenomes of soil and plant-associated prokaryotes.</title>
        <authorList>
            <person name="Whitman W."/>
        </authorList>
    </citation>
    <scope>NUCLEOTIDE SEQUENCE [LARGE SCALE GENOMIC DNA]</scope>
    <source>
        <strain evidence="2 3">B3ACCR2</strain>
    </source>
</reference>
<dbReference type="Pfam" id="PF01266">
    <property type="entry name" value="DAO"/>
    <property type="match status" value="1"/>
</dbReference>
<dbReference type="PANTHER" id="PTHR13847">
    <property type="entry name" value="SARCOSINE DEHYDROGENASE-RELATED"/>
    <property type="match status" value="1"/>
</dbReference>
<comment type="caution">
    <text evidence="2">The sequence shown here is derived from an EMBL/GenBank/DDBJ whole genome shotgun (WGS) entry which is preliminary data.</text>
</comment>
<accession>A0A839PV92</accession>
<evidence type="ECO:0000313" key="2">
    <source>
        <dbReference type="EMBL" id="MBB2988040.1"/>
    </source>
</evidence>
<feature type="domain" description="FAD dependent oxidoreductase" evidence="1">
    <location>
        <begin position="33"/>
        <end position="396"/>
    </location>
</feature>
<dbReference type="EMBL" id="JACHVT010000007">
    <property type="protein sequence ID" value="MBB2988040.1"/>
    <property type="molecule type" value="Genomic_DNA"/>
</dbReference>
<dbReference type="RefSeq" id="WP_184511054.1">
    <property type="nucleotide sequence ID" value="NZ_JACHVT010000007.1"/>
</dbReference>
<organism evidence="2 3">
    <name type="scientific">Terracoccus luteus</name>
    <dbReference type="NCBI Taxonomy" id="53356"/>
    <lineage>
        <taxon>Bacteria</taxon>
        <taxon>Bacillati</taxon>
        <taxon>Actinomycetota</taxon>
        <taxon>Actinomycetes</taxon>
        <taxon>Micrococcales</taxon>
        <taxon>Intrasporangiaceae</taxon>
        <taxon>Terracoccus</taxon>
    </lineage>
</organism>
<proteinExistence type="predicted"/>